<reference evidence="2" key="1">
    <citation type="journal article" date="2021" name="Nat. Commun.">
        <title>Genetic determinants of endophytism in the Arabidopsis root mycobiome.</title>
        <authorList>
            <person name="Mesny F."/>
            <person name="Miyauchi S."/>
            <person name="Thiergart T."/>
            <person name="Pickel B."/>
            <person name="Atanasova L."/>
            <person name="Karlsson M."/>
            <person name="Huettel B."/>
            <person name="Barry K.W."/>
            <person name="Haridas S."/>
            <person name="Chen C."/>
            <person name="Bauer D."/>
            <person name="Andreopoulos W."/>
            <person name="Pangilinan J."/>
            <person name="LaButti K."/>
            <person name="Riley R."/>
            <person name="Lipzen A."/>
            <person name="Clum A."/>
            <person name="Drula E."/>
            <person name="Henrissat B."/>
            <person name="Kohler A."/>
            <person name="Grigoriev I.V."/>
            <person name="Martin F.M."/>
            <person name="Hacquard S."/>
        </authorList>
    </citation>
    <scope>NUCLEOTIDE SEQUENCE</scope>
    <source>
        <strain evidence="2">MPI-SDFR-AT-0120</strain>
    </source>
</reference>
<comment type="caution">
    <text evidence="2">The sequence shown here is derived from an EMBL/GenBank/DDBJ whole genome shotgun (WGS) entry which is preliminary data.</text>
</comment>
<gene>
    <name evidence="2" type="ORF">FB567DRAFT_116521</name>
</gene>
<feature type="compositionally biased region" description="Basic and acidic residues" evidence="1">
    <location>
        <begin position="101"/>
        <end position="115"/>
    </location>
</feature>
<feature type="region of interest" description="Disordered" evidence="1">
    <location>
        <begin position="96"/>
        <end position="119"/>
    </location>
</feature>
<protein>
    <submittedName>
        <fullName evidence="2">Uncharacterized protein</fullName>
    </submittedName>
</protein>
<feature type="region of interest" description="Disordered" evidence="1">
    <location>
        <begin position="1"/>
        <end position="76"/>
    </location>
</feature>
<accession>A0A8K0VVF9</accession>
<feature type="compositionally biased region" description="Acidic residues" evidence="1">
    <location>
        <begin position="47"/>
        <end position="65"/>
    </location>
</feature>
<evidence type="ECO:0000313" key="2">
    <source>
        <dbReference type="EMBL" id="KAH7080937.1"/>
    </source>
</evidence>
<organism evidence="2 3">
    <name type="scientific">Paraphoma chrysanthemicola</name>
    <dbReference type="NCBI Taxonomy" id="798071"/>
    <lineage>
        <taxon>Eukaryota</taxon>
        <taxon>Fungi</taxon>
        <taxon>Dikarya</taxon>
        <taxon>Ascomycota</taxon>
        <taxon>Pezizomycotina</taxon>
        <taxon>Dothideomycetes</taxon>
        <taxon>Pleosporomycetidae</taxon>
        <taxon>Pleosporales</taxon>
        <taxon>Pleosporineae</taxon>
        <taxon>Phaeosphaeriaceae</taxon>
        <taxon>Paraphoma</taxon>
    </lineage>
</organism>
<dbReference type="EMBL" id="JAGMVJ010000015">
    <property type="protein sequence ID" value="KAH7080937.1"/>
    <property type="molecule type" value="Genomic_DNA"/>
</dbReference>
<keyword evidence="3" id="KW-1185">Reference proteome</keyword>
<feature type="compositionally biased region" description="Basic and acidic residues" evidence="1">
    <location>
        <begin position="33"/>
        <end position="46"/>
    </location>
</feature>
<proteinExistence type="predicted"/>
<dbReference type="OrthoDB" id="3800294at2759"/>
<feature type="compositionally biased region" description="Low complexity" evidence="1">
    <location>
        <begin position="1"/>
        <end position="12"/>
    </location>
</feature>
<evidence type="ECO:0000256" key="1">
    <source>
        <dbReference type="SAM" id="MobiDB-lite"/>
    </source>
</evidence>
<name>A0A8K0VVF9_9PLEO</name>
<sequence length="531" mass="60479">MSTADRLSSSSVHVRRSAVLRQLKQANRQGNKRTSDASDLSNRDPVEFFDDNDSTLEVPADDAEHEEQSGRLSPNANLDDVRAWLDGQAKKELSRVDWTPEYDRQRNRAGPRPENDNFFEGLDTKVLERIRRRKGPRPARFEDLLAPLRLHDGPIQHRRPIKESYQEMAAVIQTWNQHVAPLEEDLQARETLMIALRELIHFLNTSAHKRHSADAHERTSRHLLAAIHAYRTETAIFETKQSPDLLIIILAHVGFAIPDIDDDLKYLIFYALVTERLASAHAVNAERRAHLEDNIARAKQAQDLDLVETSEKKLRDWVNEGFCHEAEVIASRIKAARHRVWLKGVDDLQDLVALQVAQKMALENALASPNPQIRINAEVVSEHRAALVHTLENTSGPIDPTILHHLDETLLHATTALETVSDMRSTNQARVLTRAIKFAGYDLYESEREEVVAQRMAHPDTARMMRDAVEGMMETKEMAGRMVESLEMIDNEVEEMRGRVERLWEGYERLEGLVEGKDVFGCEDMEDGAVL</sequence>
<dbReference type="Proteomes" id="UP000813461">
    <property type="component" value="Unassembled WGS sequence"/>
</dbReference>
<evidence type="ECO:0000313" key="3">
    <source>
        <dbReference type="Proteomes" id="UP000813461"/>
    </source>
</evidence>
<dbReference type="AlphaFoldDB" id="A0A8K0VVF9"/>